<dbReference type="Gene3D" id="3.40.50.1010">
    <property type="entry name" value="5'-nuclease"/>
    <property type="match status" value="1"/>
</dbReference>
<dbReference type="GO" id="GO:0004521">
    <property type="term" value="F:RNA endonuclease activity"/>
    <property type="evidence" value="ECO:0007669"/>
    <property type="project" value="UniProtKB-UniRule"/>
</dbReference>
<protein>
    <recommendedName>
        <fullName evidence="7">20S-pre-rRNA D-site endonuclease NOB1</fullName>
    </recommendedName>
</protein>
<evidence type="ECO:0000259" key="11">
    <source>
        <dbReference type="Pfam" id="PF17146"/>
    </source>
</evidence>
<feature type="binding site" evidence="8">
    <location>
        <position position="368"/>
    </location>
    <ligand>
        <name>Zn(2+)</name>
        <dbReference type="ChEBI" id="CHEBI:29105"/>
    </ligand>
</feature>
<feature type="region of interest" description="Disordered" evidence="9">
    <location>
        <begin position="126"/>
        <end position="174"/>
    </location>
</feature>
<name>A0A9P8LI73_9PEZI</name>
<evidence type="ECO:0000256" key="3">
    <source>
        <dbReference type="ARBA" id="ARBA00022723"/>
    </source>
</evidence>
<feature type="domain" description="Ribonuclease PIN" evidence="11">
    <location>
        <begin position="28"/>
        <end position="119"/>
    </location>
</feature>
<dbReference type="InterPro" id="IPR039907">
    <property type="entry name" value="NOB1"/>
</dbReference>
<evidence type="ECO:0000256" key="7">
    <source>
        <dbReference type="PIRNR" id="PIRNR037125"/>
    </source>
</evidence>
<dbReference type="Gene3D" id="6.20.210.10">
    <property type="entry name" value="Nin one binding (NOB1), Zn-ribbon-like"/>
    <property type="match status" value="1"/>
</dbReference>
<comment type="subcellular location">
    <subcellularLocation>
        <location evidence="7">Nucleus</location>
        <location evidence="7">Nucleolus</location>
    </subcellularLocation>
</comment>
<evidence type="ECO:0000256" key="1">
    <source>
        <dbReference type="ARBA" id="ARBA00005858"/>
    </source>
</evidence>
<comment type="function">
    <text evidence="7">Required for the synthesis of 40S ribosome subunits. Has a role in processing 20S pre-rRNA into the mature 18S rRNA, where it is required for cleavage at the 3' end of the mature 18S rRNA (D-site). Accompanies the 20S pre-rRNA from the nucleus to the cytoplasm.</text>
</comment>
<evidence type="ECO:0000256" key="9">
    <source>
        <dbReference type="SAM" id="MobiDB-lite"/>
    </source>
</evidence>
<dbReference type="GO" id="GO:0005730">
    <property type="term" value="C:nucleolus"/>
    <property type="evidence" value="ECO:0007669"/>
    <property type="project" value="UniProtKB-SubCell"/>
</dbReference>
<proteinExistence type="inferred from homology"/>
<evidence type="ECO:0000313" key="12">
    <source>
        <dbReference type="EMBL" id="KAH0565871.1"/>
    </source>
</evidence>
<gene>
    <name evidence="12" type="ORF">GP486_000728</name>
</gene>
<dbReference type="FunFam" id="3.40.50.1010:FF:000020">
    <property type="entry name" value="20S-pre-rRNA D-site endonuclease NOB1"/>
    <property type="match status" value="1"/>
</dbReference>
<dbReference type="PANTHER" id="PTHR12814:SF2">
    <property type="entry name" value="RNA-BINDING PROTEIN NOB1"/>
    <property type="match status" value="1"/>
</dbReference>
<dbReference type="GO" id="GO:0005737">
    <property type="term" value="C:cytoplasm"/>
    <property type="evidence" value="ECO:0007669"/>
    <property type="project" value="UniProtKB-ARBA"/>
</dbReference>
<feature type="region of interest" description="Disordered" evidence="9">
    <location>
        <begin position="195"/>
        <end position="241"/>
    </location>
</feature>
<sequence length="512" mass="55191">MLSEQGPEPASVDAAKHPTDTTKPIHTIILDAGPILKNEPTISSLLSSSVVLMTVPSVLTEIRDSNTRSRIETALLPFLTLRNPNSESLAFVTEFARRTGDHPVLSKPDLLVLALAYEVECERNGGNWRLRKTPGQKGLNGAPPAKPRTDSGSTPQESTSVTDCSTASADGLFDSSTEENGIAMQESEHHSTVAGIIGASPNDGRPSDIHRAITPDVSQSGSPSVSQRPQVLLPDTSSAMGTQYPPTLEELSNTTLDSLNSNFSQVRISESGQLPKGDLVSGGARFVKEPIESEESDSEGWITPSNIHKHKAMDSSGSALPSNETKTMQVATITTDFAVQNVLLQMNLNLLSPSMQRVRHLKTWVLRCHGCFKISKDMSKRFCPSCGGATLTRTACSTDQNGVFKIHLKKKYQWNNRGNVFSIPKPVPGSPSGKVNVGGGGKGGGKGGWGQGLILREDQKEYVKAMQLEKKKKEHDPMDEDYLPNILTGERGRAGGRPIVGAGRNVNSRKRR</sequence>
<dbReference type="InterPro" id="IPR036283">
    <property type="entry name" value="NOB1_Zf-like_sf"/>
</dbReference>
<dbReference type="CDD" id="cd09876">
    <property type="entry name" value="PIN_Nob1-like"/>
    <property type="match status" value="1"/>
</dbReference>
<feature type="domain" description="Nin one binding (NOB1) Zn-ribbon-like" evidence="10">
    <location>
        <begin position="358"/>
        <end position="429"/>
    </location>
</feature>
<feature type="binding site" evidence="8">
    <location>
        <position position="371"/>
    </location>
    <ligand>
        <name>Zn(2+)</name>
        <dbReference type="ChEBI" id="CHEBI:29105"/>
    </ligand>
</feature>
<evidence type="ECO:0000259" key="10">
    <source>
        <dbReference type="Pfam" id="PF08772"/>
    </source>
</evidence>
<evidence type="ECO:0000256" key="8">
    <source>
        <dbReference type="PIRSR" id="PIRSR037125-1"/>
    </source>
</evidence>
<dbReference type="GO" id="GO:0030688">
    <property type="term" value="C:preribosome, small subunit precursor"/>
    <property type="evidence" value="ECO:0007669"/>
    <property type="project" value="TreeGrafter"/>
</dbReference>
<dbReference type="InterPro" id="IPR014881">
    <property type="entry name" value="NOB1_Zn-bd"/>
</dbReference>
<dbReference type="SUPFAM" id="SSF144206">
    <property type="entry name" value="NOB1 zinc finger-like"/>
    <property type="match status" value="1"/>
</dbReference>
<keyword evidence="13" id="KW-1185">Reference proteome</keyword>
<dbReference type="Pfam" id="PF17146">
    <property type="entry name" value="PIN_6"/>
    <property type="match status" value="1"/>
</dbReference>
<dbReference type="GO" id="GO:0030490">
    <property type="term" value="P:maturation of SSU-rRNA"/>
    <property type="evidence" value="ECO:0007669"/>
    <property type="project" value="TreeGrafter"/>
</dbReference>
<accession>A0A9P8LI73</accession>
<dbReference type="PIRSF" id="PIRSF037125">
    <property type="entry name" value="D-site_20S_pre-rRNA_nuclease"/>
    <property type="match status" value="1"/>
</dbReference>
<evidence type="ECO:0000256" key="4">
    <source>
        <dbReference type="ARBA" id="ARBA00022801"/>
    </source>
</evidence>
<keyword evidence="4" id="KW-0378">Hydrolase</keyword>
<dbReference type="PANTHER" id="PTHR12814">
    <property type="entry name" value="RNA-BINDING PROTEIN NOB1"/>
    <property type="match status" value="1"/>
</dbReference>
<dbReference type="Pfam" id="PF08772">
    <property type="entry name" value="Zn_ribbon_NOB1"/>
    <property type="match status" value="1"/>
</dbReference>
<dbReference type="GO" id="GO:0016787">
    <property type="term" value="F:hydrolase activity"/>
    <property type="evidence" value="ECO:0007669"/>
    <property type="project" value="UniProtKB-KW"/>
</dbReference>
<feature type="compositionally biased region" description="Polar residues" evidence="9">
    <location>
        <begin position="216"/>
        <end position="241"/>
    </location>
</feature>
<comment type="caution">
    <text evidence="12">The sequence shown here is derived from an EMBL/GenBank/DDBJ whole genome shotgun (WGS) entry which is preliminary data.</text>
</comment>
<dbReference type="InterPro" id="IPR017117">
    <property type="entry name" value="Nob1_euk"/>
</dbReference>
<feature type="region of interest" description="Disordered" evidence="9">
    <location>
        <begin position="468"/>
        <end position="512"/>
    </location>
</feature>
<dbReference type="InterPro" id="IPR033411">
    <property type="entry name" value="Ribonuclease_PIN"/>
</dbReference>
<evidence type="ECO:0000256" key="2">
    <source>
        <dbReference type="ARBA" id="ARBA00022722"/>
    </source>
</evidence>
<keyword evidence="2" id="KW-0540">Nuclease</keyword>
<keyword evidence="5 7" id="KW-0862">Zinc</keyword>
<feature type="binding site" evidence="8">
    <location>
        <position position="386"/>
    </location>
    <ligand>
        <name>Zn(2+)</name>
        <dbReference type="ChEBI" id="CHEBI:29105"/>
    </ligand>
</feature>
<reference evidence="12" key="1">
    <citation type="submission" date="2021-03" db="EMBL/GenBank/DDBJ databases">
        <title>Comparative genomics and phylogenomic investigation of the class Geoglossomycetes provide insights into ecological specialization and systematics.</title>
        <authorList>
            <person name="Melie T."/>
            <person name="Pirro S."/>
            <person name="Miller A.N."/>
            <person name="Quandt A."/>
        </authorList>
    </citation>
    <scope>NUCLEOTIDE SEQUENCE</scope>
    <source>
        <strain evidence="12">CAQ_001_2017</strain>
    </source>
</reference>
<evidence type="ECO:0000256" key="5">
    <source>
        <dbReference type="ARBA" id="ARBA00022833"/>
    </source>
</evidence>
<keyword evidence="3 7" id="KW-0479">Metal-binding</keyword>
<comment type="similarity">
    <text evidence="1 7">Belongs to the NOB1 family.</text>
</comment>
<evidence type="ECO:0000313" key="13">
    <source>
        <dbReference type="Proteomes" id="UP000750711"/>
    </source>
</evidence>
<organism evidence="12 13">
    <name type="scientific">Trichoglossum hirsutum</name>
    <dbReference type="NCBI Taxonomy" id="265104"/>
    <lineage>
        <taxon>Eukaryota</taxon>
        <taxon>Fungi</taxon>
        <taxon>Dikarya</taxon>
        <taxon>Ascomycota</taxon>
        <taxon>Pezizomycotina</taxon>
        <taxon>Geoglossomycetes</taxon>
        <taxon>Geoglossales</taxon>
        <taxon>Geoglossaceae</taxon>
        <taxon>Trichoglossum</taxon>
    </lineage>
</organism>
<dbReference type="GO" id="GO:0046872">
    <property type="term" value="F:metal ion binding"/>
    <property type="evidence" value="ECO:0007669"/>
    <property type="project" value="UniProtKB-UniRule"/>
</dbReference>
<dbReference type="EMBL" id="JAGHQM010000053">
    <property type="protein sequence ID" value="KAH0565871.1"/>
    <property type="molecule type" value="Genomic_DNA"/>
</dbReference>
<feature type="compositionally biased region" description="Polar residues" evidence="9">
    <location>
        <begin position="150"/>
        <end position="174"/>
    </location>
</feature>
<dbReference type="Proteomes" id="UP000750711">
    <property type="component" value="Unassembled WGS sequence"/>
</dbReference>
<dbReference type="AlphaFoldDB" id="A0A9P8LI73"/>
<feature type="binding site" evidence="8">
    <location>
        <position position="383"/>
    </location>
    <ligand>
        <name>Zn(2+)</name>
        <dbReference type="ChEBI" id="CHEBI:29105"/>
    </ligand>
</feature>
<evidence type="ECO:0000256" key="6">
    <source>
        <dbReference type="ARBA" id="ARBA00023242"/>
    </source>
</evidence>
<keyword evidence="6 7" id="KW-0539">Nucleus</keyword>